<dbReference type="PANTHER" id="PTHR46558">
    <property type="entry name" value="TRACRIPTIONAL REGULATORY PROTEIN-RELATED-RELATED"/>
    <property type="match status" value="1"/>
</dbReference>
<dbReference type="SUPFAM" id="SSF47413">
    <property type="entry name" value="lambda repressor-like DNA-binding domains"/>
    <property type="match status" value="1"/>
</dbReference>
<dbReference type="PROSITE" id="PS50943">
    <property type="entry name" value="HTH_CROC1"/>
    <property type="match status" value="1"/>
</dbReference>
<accession>I9NK57</accession>
<feature type="domain" description="HTH cro/C1-type" evidence="2">
    <location>
        <begin position="18"/>
        <end position="71"/>
    </location>
</feature>
<dbReference type="AlphaFoldDB" id="I9NK57"/>
<dbReference type="GO" id="GO:0003677">
    <property type="term" value="F:DNA binding"/>
    <property type="evidence" value="ECO:0007669"/>
    <property type="project" value="UniProtKB-KW"/>
</dbReference>
<evidence type="ECO:0000313" key="4">
    <source>
        <dbReference type="Proteomes" id="UP000005361"/>
    </source>
</evidence>
<dbReference type="KEGG" id="pft:JBW_00332"/>
<evidence type="ECO:0000259" key="2">
    <source>
        <dbReference type="PROSITE" id="PS50943"/>
    </source>
</evidence>
<dbReference type="Gene3D" id="1.10.260.40">
    <property type="entry name" value="lambda repressor-like DNA-binding domains"/>
    <property type="match status" value="1"/>
</dbReference>
<reference evidence="3 4" key="1">
    <citation type="journal article" date="2015" name="Genome Announc.">
        <title>Complete Genome Sequence of Pelosinus fermentans JBW45, a Member of a Remarkably Competitive Group of Negativicutes in the Firmicutes Phylum.</title>
        <authorList>
            <person name="De Leon K.B."/>
            <person name="Utturkar S.M."/>
            <person name="Camilleri L.B."/>
            <person name="Elias D.A."/>
            <person name="Arkin A.P."/>
            <person name="Fields M.W."/>
            <person name="Brown S.D."/>
            <person name="Wall J.D."/>
        </authorList>
    </citation>
    <scope>NUCLEOTIDE SEQUENCE [LARGE SCALE GENOMIC DNA]</scope>
    <source>
        <strain evidence="3 4">JBW45</strain>
    </source>
</reference>
<proteinExistence type="predicted"/>
<sequence>MVNKLSTANTNVIFGKRLRDLREEYGLLQENVGNWFSMGKSTISQWESGRLPHATIIIELSKRFNVTTDYLLGLSPNKRNIETTNAYDTKDPAQNLPEEARKSLEDFKKFLFEKHGVEYNK</sequence>
<evidence type="ECO:0000313" key="3">
    <source>
        <dbReference type="EMBL" id="AJQ25684.1"/>
    </source>
</evidence>
<dbReference type="CDD" id="cd00093">
    <property type="entry name" value="HTH_XRE"/>
    <property type="match status" value="1"/>
</dbReference>
<dbReference type="PANTHER" id="PTHR46558:SF11">
    <property type="entry name" value="HTH-TYPE TRANSCRIPTIONAL REGULATOR XRE"/>
    <property type="match status" value="1"/>
</dbReference>
<organism evidence="3 4">
    <name type="scientific">Pelosinus fermentans JBW45</name>
    <dbReference type="NCBI Taxonomy" id="1192197"/>
    <lineage>
        <taxon>Bacteria</taxon>
        <taxon>Bacillati</taxon>
        <taxon>Bacillota</taxon>
        <taxon>Negativicutes</taxon>
        <taxon>Selenomonadales</taxon>
        <taxon>Sporomusaceae</taxon>
        <taxon>Pelosinus</taxon>
    </lineage>
</organism>
<dbReference type="Proteomes" id="UP000005361">
    <property type="component" value="Chromosome"/>
</dbReference>
<dbReference type="Pfam" id="PF01381">
    <property type="entry name" value="HTH_3"/>
    <property type="match status" value="1"/>
</dbReference>
<gene>
    <name evidence="3" type="ORF">JBW_00332</name>
</gene>
<dbReference type="SMART" id="SM00530">
    <property type="entry name" value="HTH_XRE"/>
    <property type="match status" value="1"/>
</dbReference>
<dbReference type="HOGENOM" id="CLU_066192_4_5_9"/>
<evidence type="ECO:0000256" key="1">
    <source>
        <dbReference type="ARBA" id="ARBA00023125"/>
    </source>
</evidence>
<name>I9NK57_9FIRM</name>
<keyword evidence="1" id="KW-0238">DNA-binding</keyword>
<dbReference type="STRING" id="1192197.JBW_00332"/>
<dbReference type="InterPro" id="IPR001387">
    <property type="entry name" value="Cro/C1-type_HTH"/>
</dbReference>
<dbReference type="EMBL" id="CP010978">
    <property type="protein sequence ID" value="AJQ25684.1"/>
    <property type="molecule type" value="Genomic_DNA"/>
</dbReference>
<reference evidence="4" key="2">
    <citation type="submission" date="2015-02" db="EMBL/GenBank/DDBJ databases">
        <title>Complete Genome Sequence of Pelosinus fermentans JBW45.</title>
        <authorList>
            <person name="De Leon K.B."/>
            <person name="Utturkar S.M."/>
            <person name="Camilleri L.B."/>
            <person name="Arkin A.P."/>
            <person name="Fields M.W."/>
            <person name="Brown S.D."/>
            <person name="Wall J.D."/>
        </authorList>
    </citation>
    <scope>NUCLEOTIDE SEQUENCE [LARGE SCALE GENOMIC DNA]</scope>
    <source>
        <strain evidence="4">JBW45</strain>
    </source>
</reference>
<protein>
    <submittedName>
        <fullName evidence="3">Transcriptional regulator, XRE family</fullName>
    </submittedName>
</protein>
<dbReference type="InterPro" id="IPR010982">
    <property type="entry name" value="Lambda_DNA-bd_dom_sf"/>
</dbReference>